<keyword evidence="2" id="KW-1185">Reference proteome</keyword>
<evidence type="ECO:0000313" key="1">
    <source>
        <dbReference type="EMBL" id="VDN49719.1"/>
    </source>
</evidence>
<dbReference type="EMBL" id="UYRU01123655">
    <property type="protein sequence ID" value="VDN49719.1"/>
    <property type="molecule type" value="Genomic_DNA"/>
</dbReference>
<gene>
    <name evidence="1" type="ORF">DILT_LOCUS19866</name>
</gene>
<dbReference type="Proteomes" id="UP000281553">
    <property type="component" value="Unassembled WGS sequence"/>
</dbReference>
<name>A0A3P7SDA9_DIBLA</name>
<sequence>MAKCEFARSCYTEAKTWITRAAELLQDKDKSIGDETDRAELLAEVAVLQPKYTSYVYV</sequence>
<protein>
    <submittedName>
        <fullName evidence="1">Uncharacterized protein</fullName>
    </submittedName>
</protein>
<reference evidence="1 2" key="1">
    <citation type="submission" date="2018-11" db="EMBL/GenBank/DDBJ databases">
        <authorList>
            <consortium name="Pathogen Informatics"/>
        </authorList>
    </citation>
    <scope>NUCLEOTIDE SEQUENCE [LARGE SCALE GENOMIC DNA]</scope>
</reference>
<dbReference type="AlphaFoldDB" id="A0A3P7SDA9"/>
<evidence type="ECO:0000313" key="2">
    <source>
        <dbReference type="Proteomes" id="UP000281553"/>
    </source>
</evidence>
<dbReference type="OrthoDB" id="512473at2759"/>
<proteinExistence type="predicted"/>
<accession>A0A3P7SDA9</accession>
<organism evidence="1 2">
    <name type="scientific">Dibothriocephalus latus</name>
    <name type="common">Fish tapeworm</name>
    <name type="synonym">Diphyllobothrium latum</name>
    <dbReference type="NCBI Taxonomy" id="60516"/>
    <lineage>
        <taxon>Eukaryota</taxon>
        <taxon>Metazoa</taxon>
        <taxon>Spiralia</taxon>
        <taxon>Lophotrochozoa</taxon>
        <taxon>Platyhelminthes</taxon>
        <taxon>Cestoda</taxon>
        <taxon>Eucestoda</taxon>
        <taxon>Diphyllobothriidea</taxon>
        <taxon>Diphyllobothriidae</taxon>
        <taxon>Dibothriocephalus</taxon>
    </lineage>
</organism>